<name>A0A195DB44_9HYME</name>
<organism evidence="1 2">
    <name type="scientific">Trachymyrmex cornetzi</name>
    <dbReference type="NCBI Taxonomy" id="471704"/>
    <lineage>
        <taxon>Eukaryota</taxon>
        <taxon>Metazoa</taxon>
        <taxon>Ecdysozoa</taxon>
        <taxon>Arthropoda</taxon>
        <taxon>Hexapoda</taxon>
        <taxon>Insecta</taxon>
        <taxon>Pterygota</taxon>
        <taxon>Neoptera</taxon>
        <taxon>Endopterygota</taxon>
        <taxon>Hymenoptera</taxon>
        <taxon>Apocrita</taxon>
        <taxon>Aculeata</taxon>
        <taxon>Formicoidea</taxon>
        <taxon>Formicidae</taxon>
        <taxon>Myrmicinae</taxon>
        <taxon>Trachymyrmex</taxon>
    </lineage>
</organism>
<dbReference type="EMBL" id="KQ981042">
    <property type="protein sequence ID" value="KYN10091.1"/>
    <property type="molecule type" value="Genomic_DNA"/>
</dbReference>
<proteinExistence type="predicted"/>
<protein>
    <submittedName>
        <fullName evidence="1">Uncharacterized protein</fullName>
    </submittedName>
</protein>
<keyword evidence="2" id="KW-1185">Reference proteome</keyword>
<dbReference type="AlphaFoldDB" id="A0A195DB44"/>
<sequence>MALPLEIDRSNVDGTRETPAVHRGIIELMLLKYLRVLRDRAADWDIKIQLEQKKYQNWSKVHNLFLHTVTLLTRFALHAYTRIQHYFVAFKNIRHFFSFARYKKNCNYSTFKIIKTMHRLWNMIYFQKAHSVKETYKGIMDKNLKIMNRMTQQSIATENVNTSSYHDDINRQAKESSDEIKRDCTSWFVLPYVPKISDEFKRISKTFNTKLAFTSLNKLNSLIKGHKDILPRETRKNVVYKISCKSCDASYVGHSKRKLKLERKILLMYILHYHPQLHFKEFDDVEACTSFSGNCCKHRNREKEPSRCPAMETIFNCSLCVFRLDVETKDRSSLPAIVVIDRRYARATFGRRPRRKKFKGEHATSCNSEDKTWTYTSIVATGLLLTIAIIDAHAIPSYAETLSYGFPLCPVNIGLMRTHQYGCRCVSSYLTSDETSCHNIDRDKASCRSGSAGEY</sequence>
<gene>
    <name evidence="1" type="ORF">ALC57_17781</name>
</gene>
<reference evidence="1 2" key="1">
    <citation type="submission" date="2015-09" db="EMBL/GenBank/DDBJ databases">
        <title>Trachymyrmex cornetzi WGS genome.</title>
        <authorList>
            <person name="Nygaard S."/>
            <person name="Hu H."/>
            <person name="Boomsma J."/>
            <person name="Zhang G."/>
        </authorList>
    </citation>
    <scope>NUCLEOTIDE SEQUENCE [LARGE SCALE GENOMIC DNA]</scope>
    <source>
        <strain evidence="1">Tcor2-1</strain>
        <tissue evidence="1">Whole body</tissue>
    </source>
</reference>
<dbReference type="Proteomes" id="UP000078492">
    <property type="component" value="Unassembled WGS sequence"/>
</dbReference>
<accession>A0A195DB44</accession>
<evidence type="ECO:0000313" key="2">
    <source>
        <dbReference type="Proteomes" id="UP000078492"/>
    </source>
</evidence>
<evidence type="ECO:0000313" key="1">
    <source>
        <dbReference type="EMBL" id="KYN10091.1"/>
    </source>
</evidence>